<dbReference type="AlphaFoldDB" id="A0A3N4M3E8"/>
<reference evidence="2 3" key="1">
    <citation type="journal article" date="2018" name="Nat. Ecol. Evol.">
        <title>Pezizomycetes genomes reveal the molecular basis of ectomycorrhizal truffle lifestyle.</title>
        <authorList>
            <person name="Murat C."/>
            <person name="Payen T."/>
            <person name="Noel B."/>
            <person name="Kuo A."/>
            <person name="Morin E."/>
            <person name="Chen J."/>
            <person name="Kohler A."/>
            <person name="Krizsan K."/>
            <person name="Balestrini R."/>
            <person name="Da Silva C."/>
            <person name="Montanini B."/>
            <person name="Hainaut M."/>
            <person name="Levati E."/>
            <person name="Barry K.W."/>
            <person name="Belfiori B."/>
            <person name="Cichocki N."/>
            <person name="Clum A."/>
            <person name="Dockter R.B."/>
            <person name="Fauchery L."/>
            <person name="Guy J."/>
            <person name="Iotti M."/>
            <person name="Le Tacon F."/>
            <person name="Lindquist E.A."/>
            <person name="Lipzen A."/>
            <person name="Malagnac F."/>
            <person name="Mello A."/>
            <person name="Molinier V."/>
            <person name="Miyauchi S."/>
            <person name="Poulain J."/>
            <person name="Riccioni C."/>
            <person name="Rubini A."/>
            <person name="Sitrit Y."/>
            <person name="Splivallo R."/>
            <person name="Traeger S."/>
            <person name="Wang M."/>
            <person name="Zifcakova L."/>
            <person name="Wipf D."/>
            <person name="Zambonelli A."/>
            <person name="Paolocci F."/>
            <person name="Nowrousian M."/>
            <person name="Ottonello S."/>
            <person name="Baldrian P."/>
            <person name="Spatafora J.W."/>
            <person name="Henrissat B."/>
            <person name="Nagy L.G."/>
            <person name="Aury J.M."/>
            <person name="Wincker P."/>
            <person name="Grigoriev I.V."/>
            <person name="Bonfante P."/>
            <person name="Martin F.M."/>
        </authorList>
    </citation>
    <scope>NUCLEOTIDE SEQUENCE [LARGE SCALE GENOMIC DNA]</scope>
    <source>
        <strain evidence="2 3">ATCC MYA-4762</strain>
    </source>
</reference>
<protein>
    <submittedName>
        <fullName evidence="2">Uncharacterized protein</fullName>
    </submittedName>
</protein>
<name>A0A3N4M3E8_9PEZI</name>
<feature type="compositionally biased region" description="Low complexity" evidence="1">
    <location>
        <begin position="154"/>
        <end position="164"/>
    </location>
</feature>
<organism evidence="2 3">
    <name type="scientific">Terfezia boudieri ATCC MYA-4762</name>
    <dbReference type="NCBI Taxonomy" id="1051890"/>
    <lineage>
        <taxon>Eukaryota</taxon>
        <taxon>Fungi</taxon>
        <taxon>Dikarya</taxon>
        <taxon>Ascomycota</taxon>
        <taxon>Pezizomycotina</taxon>
        <taxon>Pezizomycetes</taxon>
        <taxon>Pezizales</taxon>
        <taxon>Pezizaceae</taxon>
        <taxon>Terfezia</taxon>
    </lineage>
</organism>
<evidence type="ECO:0000313" key="2">
    <source>
        <dbReference type="EMBL" id="RPB29674.1"/>
    </source>
</evidence>
<evidence type="ECO:0000256" key="1">
    <source>
        <dbReference type="SAM" id="MobiDB-lite"/>
    </source>
</evidence>
<feature type="compositionally biased region" description="Basic and acidic residues" evidence="1">
    <location>
        <begin position="8"/>
        <end position="18"/>
    </location>
</feature>
<feature type="compositionally biased region" description="Polar residues" evidence="1">
    <location>
        <begin position="182"/>
        <end position="202"/>
    </location>
</feature>
<feature type="region of interest" description="Disordered" evidence="1">
    <location>
        <begin position="149"/>
        <end position="234"/>
    </location>
</feature>
<sequence>MPGKGKRKDNPGKMDRLNPPHKTRLPVTGHPQPPPLQPPPPDSSVDGYESEVNIATAPLQGTVPPVTAPTPVNTLASAALLFARENCRHTVEGEHTSANNTVWCLRELLKFINCGVEEVFGDRTFRESAICFNQSGAAWVSCAVPVHTPKGKATDTNSVSTNTDPTPPTPKPKPTTNSVSTNTDPPQTRTYAEAATNTTSPSPRQPRKEDKGKAPAKATPPPTTPPRTKQNPPSIRIQAVVLHAAPTKYKPGLMRRWIEGDKKTAQIQGIRWHHHWTST</sequence>
<feature type="region of interest" description="Disordered" evidence="1">
    <location>
        <begin position="1"/>
        <end position="48"/>
    </location>
</feature>
<dbReference type="OrthoDB" id="5501511at2759"/>
<dbReference type="InParanoid" id="A0A3N4M3E8"/>
<dbReference type="Proteomes" id="UP000267821">
    <property type="component" value="Unassembled WGS sequence"/>
</dbReference>
<accession>A0A3N4M3E8</accession>
<evidence type="ECO:0000313" key="3">
    <source>
        <dbReference type="Proteomes" id="UP000267821"/>
    </source>
</evidence>
<feature type="compositionally biased region" description="Pro residues" evidence="1">
    <location>
        <begin position="31"/>
        <end position="42"/>
    </location>
</feature>
<keyword evidence="3" id="KW-1185">Reference proteome</keyword>
<dbReference type="EMBL" id="ML121527">
    <property type="protein sequence ID" value="RPB29674.1"/>
    <property type="molecule type" value="Genomic_DNA"/>
</dbReference>
<proteinExistence type="predicted"/>
<gene>
    <name evidence="2" type="ORF">L211DRAFT_33486</name>
</gene>